<dbReference type="InterPro" id="IPR036111">
    <property type="entry name" value="Mal/L-sulfo/L-lacto_DH-like_sf"/>
</dbReference>
<dbReference type="InterPro" id="IPR043143">
    <property type="entry name" value="Mal/L-sulf/L-lact_DH-like_NADP"/>
</dbReference>
<proteinExistence type="predicted"/>
<dbReference type="EMBL" id="CP021112">
    <property type="protein sequence ID" value="ARQ02961.1"/>
    <property type="molecule type" value="Genomic_DNA"/>
</dbReference>
<evidence type="ECO:0000256" key="1">
    <source>
        <dbReference type="ARBA" id="ARBA00023002"/>
    </source>
</evidence>
<dbReference type="InterPro" id="IPR003767">
    <property type="entry name" value="Malate/L-lactate_DH-like"/>
</dbReference>
<evidence type="ECO:0000313" key="4">
    <source>
        <dbReference type="Proteomes" id="UP000194137"/>
    </source>
</evidence>
<dbReference type="SUPFAM" id="SSF89733">
    <property type="entry name" value="L-sulfolactate dehydrogenase-like"/>
    <property type="match status" value="1"/>
</dbReference>
<organism evidence="3 4">
    <name type="scientific">Pseudorhodoplanes sinuspersici</name>
    <dbReference type="NCBI Taxonomy" id="1235591"/>
    <lineage>
        <taxon>Bacteria</taxon>
        <taxon>Pseudomonadati</taxon>
        <taxon>Pseudomonadota</taxon>
        <taxon>Alphaproteobacteria</taxon>
        <taxon>Hyphomicrobiales</taxon>
        <taxon>Pseudorhodoplanes</taxon>
    </lineage>
</organism>
<dbReference type="Gene3D" id="3.30.1370.60">
    <property type="entry name" value="Hypothetical oxidoreductase yiak, domain 2"/>
    <property type="match status" value="1"/>
</dbReference>
<dbReference type="AlphaFoldDB" id="A0A1W7A0P1"/>
<keyword evidence="1" id="KW-0560">Oxidoreductase</keyword>
<dbReference type="GO" id="GO:0016491">
    <property type="term" value="F:oxidoreductase activity"/>
    <property type="evidence" value="ECO:0007669"/>
    <property type="project" value="UniProtKB-KW"/>
</dbReference>
<gene>
    <name evidence="3" type="ORF">CAK95_14225</name>
</gene>
<dbReference type="KEGG" id="psin:CAK95_14225"/>
<evidence type="ECO:0000313" key="3">
    <source>
        <dbReference type="EMBL" id="ARQ02961.1"/>
    </source>
</evidence>
<reference evidence="3 4" key="1">
    <citation type="submission" date="2017-05" db="EMBL/GenBank/DDBJ databases">
        <title>Full genome sequence of Pseudorhodoplanes sinuspersici.</title>
        <authorList>
            <person name="Dastgheib S.M.M."/>
            <person name="Shavandi M."/>
            <person name="Tirandaz H."/>
        </authorList>
    </citation>
    <scope>NUCLEOTIDE SEQUENCE [LARGE SCALE GENOMIC DNA]</scope>
    <source>
        <strain evidence="3 4">RIPI110</strain>
    </source>
</reference>
<accession>A0A1W7A0P1</accession>
<sequence>MPKAGSASLHRRPRRRRPTNDGPGAAFLTNVQAWDKNPGIVQNLGHVFILIDTSMLGALSWLHARMEEFLSILHDTPAADPENPVVTPDEREMKAYARSSRDGVAVSKVDFENIGCIGLTILAKVNMGGACVVTNLKAWPFPLSSRTMRAMVGQTGFTEQCLHLCGHGASARLAMTCSIILL</sequence>
<dbReference type="InterPro" id="IPR043144">
    <property type="entry name" value="Mal/L-sulf/L-lact_DH-like_ah"/>
</dbReference>
<dbReference type="Gene3D" id="1.10.1530.10">
    <property type="match status" value="1"/>
</dbReference>
<feature type="region of interest" description="Disordered" evidence="2">
    <location>
        <begin position="1"/>
        <end position="24"/>
    </location>
</feature>
<protein>
    <submittedName>
        <fullName evidence="3">Uncharacterized protein</fullName>
    </submittedName>
</protein>
<dbReference type="Proteomes" id="UP000194137">
    <property type="component" value="Chromosome"/>
</dbReference>
<keyword evidence="4" id="KW-1185">Reference proteome</keyword>
<name>A0A1W7A0P1_9HYPH</name>
<dbReference type="Pfam" id="PF02615">
    <property type="entry name" value="Ldh_2"/>
    <property type="match status" value="1"/>
</dbReference>
<evidence type="ECO:0000256" key="2">
    <source>
        <dbReference type="SAM" id="MobiDB-lite"/>
    </source>
</evidence>